<dbReference type="EMBL" id="JACIFU010000001">
    <property type="protein sequence ID" value="MBB4172947.1"/>
    <property type="molecule type" value="Genomic_DNA"/>
</dbReference>
<evidence type="ECO:0000313" key="2">
    <source>
        <dbReference type="Proteomes" id="UP000565745"/>
    </source>
</evidence>
<evidence type="ECO:0000313" key="1">
    <source>
        <dbReference type="EMBL" id="MBB4172947.1"/>
    </source>
</evidence>
<dbReference type="AlphaFoldDB" id="A0A7W6M6D1"/>
<comment type="caution">
    <text evidence="1">The sequence shown here is derived from an EMBL/GenBank/DDBJ whole genome shotgun (WGS) entry which is preliminary data.</text>
</comment>
<proteinExistence type="predicted"/>
<protein>
    <submittedName>
        <fullName evidence="1">Uncharacterized protein</fullName>
    </submittedName>
</protein>
<organism evidence="1 2">
    <name type="scientific">Sulfitobacter noctilucicola</name>
    <dbReference type="NCBI Taxonomy" id="1342301"/>
    <lineage>
        <taxon>Bacteria</taxon>
        <taxon>Pseudomonadati</taxon>
        <taxon>Pseudomonadota</taxon>
        <taxon>Alphaproteobacteria</taxon>
        <taxon>Rhodobacterales</taxon>
        <taxon>Roseobacteraceae</taxon>
        <taxon>Sulfitobacter</taxon>
    </lineage>
</organism>
<sequence length="55" mass="6224">MRDVLGEDMINLCANITKWLKINHINNASSSKQVLNNQHECGYGPEKRAAEQARL</sequence>
<accession>A0A7W6M6D1</accession>
<keyword evidence="2" id="KW-1185">Reference proteome</keyword>
<gene>
    <name evidence="1" type="ORF">GGR93_000708</name>
</gene>
<dbReference type="Proteomes" id="UP000565745">
    <property type="component" value="Unassembled WGS sequence"/>
</dbReference>
<name>A0A7W6M6D1_9RHOB</name>
<reference evidence="1 2" key="1">
    <citation type="submission" date="2020-08" db="EMBL/GenBank/DDBJ databases">
        <title>Genomic Encyclopedia of Type Strains, Phase IV (KMG-IV): sequencing the most valuable type-strain genomes for metagenomic binning, comparative biology and taxonomic classification.</title>
        <authorList>
            <person name="Goeker M."/>
        </authorList>
    </citation>
    <scope>NUCLEOTIDE SEQUENCE [LARGE SCALE GENOMIC DNA]</scope>
    <source>
        <strain evidence="1 2">DSM 101015</strain>
    </source>
</reference>